<proteinExistence type="predicted"/>
<dbReference type="PANTHER" id="PTHR11102:SF160">
    <property type="entry name" value="ERAD-ASSOCIATED E3 UBIQUITIN-PROTEIN LIGASE COMPONENT HRD3"/>
    <property type="match status" value="1"/>
</dbReference>
<dbReference type="EMBL" id="AGFR01000007">
    <property type="protein sequence ID" value="EHD13903.1"/>
    <property type="molecule type" value="Genomic_DNA"/>
</dbReference>
<reference evidence="1 2" key="1">
    <citation type="submission" date="2011-10" db="EMBL/GenBank/DDBJ databases">
        <title>Genome Sequence of Commensalibacter intestini A911, isolated from Drosophila gut.</title>
        <authorList>
            <person name="Lee W.-J."/>
            <person name="Kim E.-K."/>
        </authorList>
    </citation>
    <scope>NUCLEOTIDE SEQUENCE [LARGE SCALE GENOMIC DNA]</scope>
    <source>
        <strain evidence="1 2">A911</strain>
    </source>
</reference>
<evidence type="ECO:0000313" key="2">
    <source>
        <dbReference type="Proteomes" id="UP000005939"/>
    </source>
</evidence>
<evidence type="ECO:0000313" key="1">
    <source>
        <dbReference type="EMBL" id="EHD13903.1"/>
    </source>
</evidence>
<dbReference type="Gene3D" id="1.25.40.10">
    <property type="entry name" value="Tetratricopeptide repeat domain"/>
    <property type="match status" value="3"/>
</dbReference>
<dbReference type="InterPro" id="IPR050767">
    <property type="entry name" value="Sel1_AlgK"/>
</dbReference>
<dbReference type="STRING" id="1088868.CIN_12620"/>
<protein>
    <recommendedName>
        <fullName evidence="3">Sel1 repeat family protein</fullName>
    </recommendedName>
</protein>
<sequence>MRGLFGAKNSNRQNKKIEKILSKAKSLYDEQDYEAAFNNFSQAASLQSPEAQYWLGMCYLNGHGVILNLREAALWHESAATAEWADSAYMLALLYMRGIPQEEEATTGQNLFEQKEIDYSNLKPDLDLARLWARKAADQGLAEAQALYAYLISSGVTDQEVLDEALQWYDKAIALDSAQAYMGKGLLLLRLGNTQEEYAEAAKVLEIAAERKMGTAIQKLAVMYQTGQGVPVNLERAAELYKEAAELGIRESQALYGVALKNGQGVEQNFIQAETWLRKAALAGDVEAAVVLADMNGQGNDDIPPNYTEAARWYAFAAEKGHAAATRALGLLYLRGLGIPKSIEKGIDLLKVAAERGDNVATVSLGDIAIQLPESNLQIEDVIKDYLLPSAKQGNPVIMFNLAVALLRSNTANPDPEKEKQAREWLKKSVPDFIPARYWYGRMLIQGAGGEQDSEGGYEWIASAANEGILDAQILWANILLESKSDNREALAKEAVKFYHMAADQGSVPAMFSLGAVYGGGNNLEPDRVKAQEWFTKAAEQGHAKAQLMLGRYLAQGLAGETNLKKARYWFDIAFKSGESEAEIELKRLDNPEMFMSDQLQDNENAISPKQDPENVEVAPGIFFVKKK</sequence>
<dbReference type="SMART" id="SM00671">
    <property type="entry name" value="SEL1"/>
    <property type="match status" value="12"/>
</dbReference>
<dbReference type="SUPFAM" id="SSF81901">
    <property type="entry name" value="HCP-like"/>
    <property type="match status" value="3"/>
</dbReference>
<dbReference type="Proteomes" id="UP000005939">
    <property type="component" value="Unassembled WGS sequence"/>
</dbReference>
<gene>
    <name evidence="1" type="ORF">CIN_12620</name>
</gene>
<name>G6F1A9_9PROT</name>
<dbReference type="PATRIC" id="fig|1088868.3.peg.1266"/>
<dbReference type="RefSeq" id="WP_008854252.1">
    <property type="nucleotide sequence ID" value="NZ_AGFR01000007.1"/>
</dbReference>
<dbReference type="eggNOG" id="COG0790">
    <property type="taxonomic scope" value="Bacteria"/>
</dbReference>
<dbReference type="InterPro" id="IPR006597">
    <property type="entry name" value="Sel1-like"/>
</dbReference>
<dbReference type="OrthoDB" id="112232at2"/>
<evidence type="ECO:0008006" key="3">
    <source>
        <dbReference type="Google" id="ProtNLM"/>
    </source>
</evidence>
<organism evidence="1 2">
    <name type="scientific">Commensalibacter intestini A911</name>
    <dbReference type="NCBI Taxonomy" id="1088868"/>
    <lineage>
        <taxon>Bacteria</taxon>
        <taxon>Pseudomonadati</taxon>
        <taxon>Pseudomonadota</taxon>
        <taxon>Alphaproteobacteria</taxon>
        <taxon>Acetobacterales</taxon>
        <taxon>Acetobacteraceae</taxon>
    </lineage>
</organism>
<accession>G6F1A9</accession>
<dbReference type="AlphaFoldDB" id="G6F1A9"/>
<comment type="caution">
    <text evidence="1">The sequence shown here is derived from an EMBL/GenBank/DDBJ whole genome shotgun (WGS) entry which is preliminary data.</text>
</comment>
<dbReference type="PANTHER" id="PTHR11102">
    <property type="entry name" value="SEL-1-LIKE PROTEIN"/>
    <property type="match status" value="1"/>
</dbReference>
<dbReference type="InterPro" id="IPR011990">
    <property type="entry name" value="TPR-like_helical_dom_sf"/>
</dbReference>
<dbReference type="Pfam" id="PF08238">
    <property type="entry name" value="Sel1"/>
    <property type="match status" value="14"/>
</dbReference>